<evidence type="ECO:0000256" key="3">
    <source>
        <dbReference type="ARBA" id="ARBA00022723"/>
    </source>
</evidence>
<reference evidence="10" key="2">
    <citation type="submission" date="2013-12" db="EMBL/GenBank/DDBJ databases">
        <title>Evolution of pathogenesis and genome organization in the Tremellales.</title>
        <authorList>
            <person name="Cuomo C."/>
            <person name="Litvintseva A."/>
            <person name="Heitman J."/>
            <person name="Chen Y."/>
            <person name="Sun S."/>
            <person name="Springer D."/>
            <person name="Dromer F."/>
            <person name="Young S."/>
            <person name="Zeng Q."/>
            <person name="Chapman S."/>
            <person name="Gujja S."/>
            <person name="Saif S."/>
            <person name="Birren B."/>
        </authorList>
    </citation>
    <scope>NUCLEOTIDE SEQUENCE [LARGE SCALE GENOMIC DNA]</scope>
    <source>
        <strain evidence="10">CBS 10435</strain>
    </source>
</reference>
<dbReference type="InterPro" id="IPR042098">
    <property type="entry name" value="TauD-like_sf"/>
</dbReference>
<evidence type="ECO:0000256" key="1">
    <source>
        <dbReference type="ARBA" id="ARBA00001954"/>
    </source>
</evidence>
<dbReference type="PANTHER" id="PTHR10696">
    <property type="entry name" value="GAMMA-BUTYROBETAINE HYDROXYLASE-RELATED"/>
    <property type="match status" value="1"/>
</dbReference>
<comment type="cofactor">
    <cofactor evidence="1">
        <name>Fe(2+)</name>
        <dbReference type="ChEBI" id="CHEBI:29033"/>
    </cofactor>
</comment>
<accession>A0A1B9IWX6</accession>
<evidence type="ECO:0000256" key="2">
    <source>
        <dbReference type="ARBA" id="ARBA00008654"/>
    </source>
</evidence>
<organism evidence="9 10">
    <name type="scientific">Kwoniella mangroviensis CBS 10435</name>
    <dbReference type="NCBI Taxonomy" id="1331196"/>
    <lineage>
        <taxon>Eukaryota</taxon>
        <taxon>Fungi</taxon>
        <taxon>Dikarya</taxon>
        <taxon>Basidiomycota</taxon>
        <taxon>Agaricomycotina</taxon>
        <taxon>Tremellomycetes</taxon>
        <taxon>Tremellales</taxon>
        <taxon>Cryptococcaceae</taxon>
        <taxon>Kwoniella</taxon>
    </lineage>
</organism>
<feature type="domain" description="TauD/TfdA-like" evidence="8">
    <location>
        <begin position="326"/>
        <end position="581"/>
    </location>
</feature>
<dbReference type="InterPro" id="IPR038492">
    <property type="entry name" value="GBBH-like_N_sf"/>
</dbReference>
<dbReference type="Proteomes" id="UP000092583">
    <property type="component" value="Unassembled WGS sequence"/>
</dbReference>
<dbReference type="AlphaFoldDB" id="A0A1B9IWX6"/>
<evidence type="ECO:0000256" key="5">
    <source>
        <dbReference type="ARBA" id="ARBA00023002"/>
    </source>
</evidence>
<dbReference type="CDD" id="cd00250">
    <property type="entry name" value="CAS_like"/>
    <property type="match status" value="1"/>
</dbReference>
<keyword evidence="10" id="KW-1185">Reference proteome</keyword>
<feature type="region of interest" description="Disordered" evidence="7">
    <location>
        <begin position="111"/>
        <end position="149"/>
    </location>
</feature>
<name>A0A1B9IWX6_9TREE</name>
<dbReference type="Gene3D" id="3.30.2020.30">
    <property type="match status" value="1"/>
</dbReference>
<evidence type="ECO:0000313" key="10">
    <source>
        <dbReference type="Proteomes" id="UP000092583"/>
    </source>
</evidence>
<dbReference type="InterPro" id="IPR050411">
    <property type="entry name" value="AlphaKG_dependent_hydroxylases"/>
</dbReference>
<keyword evidence="5" id="KW-0560">Oxidoreductase</keyword>
<dbReference type="SUPFAM" id="SSF51197">
    <property type="entry name" value="Clavaminate synthase-like"/>
    <property type="match status" value="1"/>
</dbReference>
<dbReference type="EMBL" id="KI669460">
    <property type="protein sequence ID" value="OCF60031.1"/>
    <property type="molecule type" value="Genomic_DNA"/>
</dbReference>
<evidence type="ECO:0000256" key="4">
    <source>
        <dbReference type="ARBA" id="ARBA00022964"/>
    </source>
</evidence>
<keyword evidence="4" id="KW-0223">Dioxygenase</keyword>
<comment type="similarity">
    <text evidence="2">Belongs to the gamma-BBH/TMLD family.</text>
</comment>
<feature type="compositionally biased region" description="Polar residues" evidence="7">
    <location>
        <begin position="21"/>
        <end position="30"/>
    </location>
</feature>
<dbReference type="GO" id="GO:0005739">
    <property type="term" value="C:mitochondrion"/>
    <property type="evidence" value="ECO:0007669"/>
    <property type="project" value="TreeGrafter"/>
</dbReference>
<evidence type="ECO:0000259" key="8">
    <source>
        <dbReference type="Pfam" id="PF02668"/>
    </source>
</evidence>
<feature type="region of interest" description="Disordered" evidence="7">
    <location>
        <begin position="59"/>
        <end position="87"/>
    </location>
</feature>
<keyword evidence="6" id="KW-0408">Iron</keyword>
<feature type="region of interest" description="Disordered" evidence="7">
    <location>
        <begin position="21"/>
        <end position="42"/>
    </location>
</feature>
<dbReference type="GO" id="GO:0051213">
    <property type="term" value="F:dioxygenase activity"/>
    <property type="evidence" value="ECO:0007669"/>
    <property type="project" value="UniProtKB-KW"/>
</dbReference>
<proteinExistence type="inferred from homology"/>
<sequence>MLSASIRSRGASSTLRYIFQTRSQSTSDTPSPAPTRPSYSKANLASFAAEGELLTTAHKTSPRISPATSQAQSSSAHSKPLAFPRPVLKSNPYANKYTVSEADLDAFEEPLRLSPTPSPLESQSSSSTVVTASTITASDHEPAAGPRKGGRIVRTIRRPKYKSKSIRVFTDPELVYQPLELGHEETVELQDGYIIYKNQDVPPAVITWGRLRDACTCKLCRDSSTSQKTFTTGQAMREAYPSGTDVKPLIEVVDMARINGKNSKKGLKITWNPTTSSGEPHTTYLSRFKLRLLTDPQIYKEAFHPPLLFDRKLWNSEEILKTDGLRVPFREVETKDPAILLRMLEQLHQYGLTIVENVPTSPMDDKDCYLRKVMGYIGEIRNTFYGETWNVKSMNQSKNVAYTNLDLGLHMDLLYFSSPPRFQALHCLRNRVNGGTSYFVDSFKVAQDLPDDVFRLLQHTRIPYVYDNDNHLLRYSHAVMSSSSPEKNRMVYDKHYAINWSPPFRDMTGPDLSRPAPRTPALRAKQEQQTLEAIAKFENALSDPQYKFEFLLKEGDLVIFDNRRILHARTSFSDKSPEELKQAGMELVEGEPTRWLKGCYLDGEVVWDKLAVLKKQVAEMEKKQDRNEAKR</sequence>
<dbReference type="Gene3D" id="3.60.130.10">
    <property type="entry name" value="Clavaminate synthase-like"/>
    <property type="match status" value="1"/>
</dbReference>
<evidence type="ECO:0000256" key="6">
    <source>
        <dbReference type="ARBA" id="ARBA00023004"/>
    </source>
</evidence>
<reference evidence="9 10" key="1">
    <citation type="submission" date="2013-07" db="EMBL/GenBank/DDBJ databases">
        <title>The Genome Sequence of Kwoniella mangroviensis CBS10435.</title>
        <authorList>
            <consortium name="The Broad Institute Genome Sequencing Platform"/>
            <person name="Cuomo C."/>
            <person name="Litvintseva A."/>
            <person name="Chen Y."/>
            <person name="Heitman J."/>
            <person name="Sun S."/>
            <person name="Springer D."/>
            <person name="Dromer F."/>
            <person name="Young S.K."/>
            <person name="Zeng Q."/>
            <person name="Gargeya S."/>
            <person name="Fitzgerald M."/>
            <person name="Abouelleil A."/>
            <person name="Alvarado L."/>
            <person name="Berlin A.M."/>
            <person name="Chapman S.B."/>
            <person name="Dewar J."/>
            <person name="Goldberg J."/>
            <person name="Griggs A."/>
            <person name="Gujja S."/>
            <person name="Hansen M."/>
            <person name="Howarth C."/>
            <person name="Imamovic A."/>
            <person name="Larimer J."/>
            <person name="McCowan C."/>
            <person name="Murphy C."/>
            <person name="Pearson M."/>
            <person name="Priest M."/>
            <person name="Roberts A."/>
            <person name="Saif S."/>
            <person name="Shea T."/>
            <person name="Sykes S."/>
            <person name="Wortman J."/>
            <person name="Nusbaum C."/>
            <person name="Birren B."/>
        </authorList>
    </citation>
    <scope>NUCLEOTIDE SEQUENCE [LARGE SCALE GENOMIC DNA]</scope>
    <source>
        <strain evidence="9 10">CBS 10435</strain>
    </source>
</reference>
<feature type="compositionally biased region" description="Low complexity" evidence="7">
    <location>
        <begin position="65"/>
        <end position="78"/>
    </location>
</feature>
<dbReference type="InterPro" id="IPR003819">
    <property type="entry name" value="TauD/TfdA-like"/>
</dbReference>
<evidence type="ECO:0000313" key="9">
    <source>
        <dbReference type="EMBL" id="OCF60031.1"/>
    </source>
</evidence>
<feature type="compositionally biased region" description="Low complexity" evidence="7">
    <location>
        <begin position="113"/>
        <end position="137"/>
    </location>
</feature>
<gene>
    <name evidence="9" type="ORF">L486_02704</name>
</gene>
<dbReference type="Pfam" id="PF02668">
    <property type="entry name" value="TauD"/>
    <property type="match status" value="1"/>
</dbReference>
<dbReference type="GO" id="GO:0046872">
    <property type="term" value="F:metal ion binding"/>
    <property type="evidence" value="ECO:0007669"/>
    <property type="project" value="UniProtKB-KW"/>
</dbReference>
<keyword evidence="3" id="KW-0479">Metal-binding</keyword>
<evidence type="ECO:0000256" key="7">
    <source>
        <dbReference type="SAM" id="MobiDB-lite"/>
    </source>
</evidence>
<dbReference type="STRING" id="1331196.A0A1B9IWX6"/>
<dbReference type="OrthoDB" id="406634at2759"/>
<dbReference type="PANTHER" id="PTHR10696:SF25">
    <property type="entry name" value="OXIDOREDUCTASE AIM17-RELATED"/>
    <property type="match status" value="1"/>
</dbReference>
<dbReference type="GO" id="GO:0045329">
    <property type="term" value="P:carnitine biosynthetic process"/>
    <property type="evidence" value="ECO:0007669"/>
    <property type="project" value="TreeGrafter"/>
</dbReference>
<protein>
    <recommendedName>
        <fullName evidence="8">TauD/TfdA-like domain-containing protein</fullName>
    </recommendedName>
</protein>